<keyword evidence="2" id="KW-1185">Reference proteome</keyword>
<reference evidence="3" key="1">
    <citation type="submission" date="2025-08" db="UniProtKB">
        <authorList>
            <consortium name="RefSeq"/>
        </authorList>
    </citation>
    <scope>IDENTIFICATION</scope>
    <source>
        <tissue evidence="3">Young leaves</tissue>
    </source>
</reference>
<sequence length="221" mass="24072">MAARFGRSLYRFSSVNRPTAPAPRYPSTEPRPSSPTTEPRPASPPSSRLIASPPNPVHKYPKSPEPKQKAMVHKGVEKAAKSERYLDSGRTQKAQQPNAINIAGENVGAVMEIVESSKGEGGHVMKKKETPRGVVSNADDTVNDQDKDASKHHKAGAQKAPASSSLPTTTFLNNNFQSVNNSLLFDASLAHRDPGLHLAFSRNRTGDRFTLDDKKQHHAIH</sequence>
<feature type="region of interest" description="Disordered" evidence="1">
    <location>
        <begin position="1"/>
        <end position="97"/>
    </location>
</feature>
<name>A0A6J1INF1_CUCMA</name>
<protein>
    <submittedName>
        <fullName evidence="3">Uncharacterized protein LOC111479075 isoform X1</fullName>
    </submittedName>
</protein>
<evidence type="ECO:0000313" key="2">
    <source>
        <dbReference type="Proteomes" id="UP000504608"/>
    </source>
</evidence>
<dbReference type="KEGG" id="cmax:111479075"/>
<feature type="compositionally biased region" description="Basic and acidic residues" evidence="1">
    <location>
        <begin position="118"/>
        <end position="131"/>
    </location>
</feature>
<organism evidence="2 3">
    <name type="scientific">Cucurbita maxima</name>
    <name type="common">Pumpkin</name>
    <name type="synonym">Winter squash</name>
    <dbReference type="NCBI Taxonomy" id="3661"/>
    <lineage>
        <taxon>Eukaryota</taxon>
        <taxon>Viridiplantae</taxon>
        <taxon>Streptophyta</taxon>
        <taxon>Embryophyta</taxon>
        <taxon>Tracheophyta</taxon>
        <taxon>Spermatophyta</taxon>
        <taxon>Magnoliopsida</taxon>
        <taxon>eudicotyledons</taxon>
        <taxon>Gunneridae</taxon>
        <taxon>Pentapetalae</taxon>
        <taxon>rosids</taxon>
        <taxon>fabids</taxon>
        <taxon>Cucurbitales</taxon>
        <taxon>Cucurbitaceae</taxon>
        <taxon>Cucurbiteae</taxon>
        <taxon>Cucurbita</taxon>
    </lineage>
</organism>
<feature type="compositionally biased region" description="Low complexity" evidence="1">
    <location>
        <begin position="25"/>
        <end position="52"/>
    </location>
</feature>
<dbReference type="RefSeq" id="XP_022979312.1">
    <property type="nucleotide sequence ID" value="XM_023123544.1"/>
</dbReference>
<dbReference type="OrthoDB" id="1939627at2759"/>
<feature type="region of interest" description="Disordered" evidence="1">
    <location>
        <begin position="118"/>
        <end position="166"/>
    </location>
</feature>
<gene>
    <name evidence="3" type="primary">LOC111479075</name>
</gene>
<evidence type="ECO:0000256" key="1">
    <source>
        <dbReference type="SAM" id="MobiDB-lite"/>
    </source>
</evidence>
<proteinExistence type="predicted"/>
<dbReference type="GeneID" id="111479075"/>
<evidence type="ECO:0000313" key="3">
    <source>
        <dbReference type="RefSeq" id="XP_022979312.1"/>
    </source>
</evidence>
<dbReference type="PANTHER" id="PTHR33472:SF1">
    <property type="entry name" value="EXTENSIN-RELATED"/>
    <property type="match status" value="1"/>
</dbReference>
<dbReference type="PANTHER" id="PTHR33472">
    <property type="entry name" value="OS01G0106600 PROTEIN"/>
    <property type="match status" value="1"/>
</dbReference>
<feature type="compositionally biased region" description="Basic and acidic residues" evidence="1">
    <location>
        <begin position="62"/>
        <end position="87"/>
    </location>
</feature>
<accession>A0A6J1INF1</accession>
<dbReference type="AlphaFoldDB" id="A0A6J1INF1"/>
<dbReference type="Proteomes" id="UP000504608">
    <property type="component" value="Unplaced"/>
</dbReference>